<dbReference type="SUPFAM" id="SSF52540">
    <property type="entry name" value="P-loop containing nucleoside triphosphate hydrolases"/>
    <property type="match status" value="1"/>
</dbReference>
<feature type="binding site" evidence="3">
    <location>
        <position position="331"/>
    </location>
    <ligand>
        <name>substrate</name>
    </ligand>
</feature>
<dbReference type="Gene3D" id="3.40.50.720">
    <property type="entry name" value="NAD(P)-binding Rossmann-like Domain"/>
    <property type="match status" value="1"/>
</dbReference>
<feature type="binding site" evidence="3">
    <location>
        <position position="401"/>
    </location>
    <ligand>
        <name>substrate</name>
    </ligand>
</feature>
<dbReference type="UniPathway" id="UPA00053">
    <property type="reaction ID" value="UER00088"/>
</dbReference>
<comment type="cofactor">
    <cofactor evidence="3">
        <name>Mg(2+)</name>
        <dbReference type="ChEBI" id="CHEBI:18420"/>
    </cofactor>
    <text evidence="3">Binds 1 Mg(2+) ion per subunit.</text>
</comment>
<name>A0A100YVI5_TRASO</name>
<reference evidence="5 6" key="1">
    <citation type="submission" date="2015-12" db="EMBL/GenBank/DDBJ databases">
        <title>Draft Genome Sequence of Olsenella scatoligenes SK9K4T; a Producer of 3-Methylindole- (skatole) and 4-Methylphenol- (p-cresol) Isolated from Pig Feces.</title>
        <authorList>
            <person name="Li X."/>
            <person name="Borg B."/>
            <person name="Canibe N."/>
        </authorList>
    </citation>
    <scope>NUCLEOTIDE SEQUENCE [LARGE SCALE GENOMIC DNA]</scope>
    <source>
        <strain evidence="5 6">SK9K4</strain>
    </source>
</reference>
<feature type="domain" description="Shikimate dehydrogenase substrate binding N-terminal" evidence="4">
    <location>
        <begin position="18"/>
        <end position="92"/>
    </location>
</feature>
<dbReference type="InterPro" id="IPR031322">
    <property type="entry name" value="Shikimate/glucono_kinase"/>
</dbReference>
<dbReference type="AlphaFoldDB" id="A0A100YVI5"/>
<dbReference type="GO" id="GO:0009423">
    <property type="term" value="P:chorismate biosynthetic process"/>
    <property type="evidence" value="ECO:0007669"/>
    <property type="project" value="UniProtKB-UniRule"/>
</dbReference>
<keyword evidence="2 3" id="KW-0057">Aromatic amino acid biosynthesis</keyword>
<dbReference type="InterPro" id="IPR027417">
    <property type="entry name" value="P-loop_NTPase"/>
</dbReference>
<dbReference type="OrthoDB" id="9800332at2"/>
<dbReference type="Proteomes" id="UP000054078">
    <property type="component" value="Unassembled WGS sequence"/>
</dbReference>
<evidence type="ECO:0000256" key="2">
    <source>
        <dbReference type="ARBA" id="ARBA00023141"/>
    </source>
</evidence>
<evidence type="ECO:0000256" key="3">
    <source>
        <dbReference type="HAMAP-Rule" id="MF_00109"/>
    </source>
</evidence>
<dbReference type="GO" id="GO:0004764">
    <property type="term" value="F:shikimate 3-dehydrogenase (NADP+) activity"/>
    <property type="evidence" value="ECO:0007669"/>
    <property type="project" value="InterPro"/>
</dbReference>
<comment type="subcellular location">
    <subcellularLocation>
        <location evidence="3">Cytoplasm</location>
    </subcellularLocation>
</comment>
<dbReference type="Pfam" id="PF08501">
    <property type="entry name" value="Shikimate_dh_N"/>
    <property type="match status" value="1"/>
</dbReference>
<dbReference type="Pfam" id="PF01202">
    <property type="entry name" value="SKI"/>
    <property type="match status" value="1"/>
</dbReference>
<comment type="caution">
    <text evidence="5">The sequence shown here is derived from an EMBL/GenBank/DDBJ whole genome shotgun (WGS) entry which is preliminary data.</text>
</comment>
<dbReference type="EMBL" id="LOJF01000009">
    <property type="protein sequence ID" value="KUH58460.1"/>
    <property type="molecule type" value="Genomic_DNA"/>
</dbReference>
<feature type="binding site" evidence="3">
    <location>
        <begin position="285"/>
        <end position="290"/>
    </location>
    <ligand>
        <name>ATP</name>
        <dbReference type="ChEBI" id="CHEBI:30616"/>
    </ligand>
</feature>
<keyword evidence="3" id="KW-0547">Nucleotide-binding</keyword>
<dbReference type="Gene3D" id="3.40.50.300">
    <property type="entry name" value="P-loop containing nucleotide triphosphate hydrolases"/>
    <property type="match status" value="1"/>
</dbReference>
<dbReference type="PRINTS" id="PR01100">
    <property type="entry name" value="SHIKIMTKNASE"/>
</dbReference>
<dbReference type="SUPFAM" id="SSF53223">
    <property type="entry name" value="Aminoacid dehydrogenase-like, N-terminal domain"/>
    <property type="match status" value="1"/>
</dbReference>
<dbReference type="GO" id="GO:0005737">
    <property type="term" value="C:cytoplasm"/>
    <property type="evidence" value="ECO:0007669"/>
    <property type="project" value="UniProtKB-SubCell"/>
</dbReference>
<dbReference type="InterPro" id="IPR036291">
    <property type="entry name" value="NAD(P)-bd_dom_sf"/>
</dbReference>
<dbReference type="EC" id="2.7.1.71" evidence="3"/>
<dbReference type="GO" id="GO:0008652">
    <property type="term" value="P:amino acid biosynthetic process"/>
    <property type="evidence" value="ECO:0007669"/>
    <property type="project" value="UniProtKB-KW"/>
</dbReference>
<evidence type="ECO:0000256" key="1">
    <source>
        <dbReference type="ARBA" id="ARBA00004871"/>
    </source>
</evidence>
<comment type="pathway">
    <text evidence="1">Metabolic intermediate biosynthesis; chorismate biosynthesis; chorismate from D-erythrose 4-phosphate and phosphoenolpyruvate: step 4/7.</text>
</comment>
<dbReference type="GO" id="GO:0009073">
    <property type="term" value="P:aromatic amino acid family biosynthetic process"/>
    <property type="evidence" value="ECO:0007669"/>
    <property type="project" value="UniProtKB-KW"/>
</dbReference>
<comment type="subunit">
    <text evidence="3">Monomer.</text>
</comment>
<keyword evidence="3" id="KW-0479">Metal-binding</keyword>
<protein>
    <recommendedName>
        <fullName evidence="3">Shikimate kinase</fullName>
        <shortName evidence="3">SK</shortName>
        <ecNumber evidence="3">2.7.1.71</ecNumber>
    </recommendedName>
</protein>
<gene>
    <name evidence="3" type="primary">aroK</name>
    <name evidence="5" type="ORF">AUL39_05540</name>
</gene>
<keyword evidence="3 5" id="KW-0418">Kinase</keyword>
<keyword evidence="6" id="KW-1185">Reference proteome</keyword>
<dbReference type="PANTHER" id="PTHR21089">
    <property type="entry name" value="SHIKIMATE DEHYDROGENASE"/>
    <property type="match status" value="1"/>
</dbReference>
<comment type="function">
    <text evidence="3">Catalyzes the specific phosphorylation of the 3-hydroxyl group of shikimic acid using ATP as a cosubstrate.</text>
</comment>
<keyword evidence="3" id="KW-0460">Magnesium</keyword>
<keyword evidence="3" id="KW-0067">ATP-binding</keyword>
<comment type="pathway">
    <text evidence="3">Metabolic intermediate biosynthesis; chorismate biosynthesis; chorismate from D-erythrose 4-phosphate and phosphoenolpyruvate: step 5/7.</text>
</comment>
<sequence>MTSTPARQPQATTAPFGLLGRKLGHSWSPRIHTTLGSVPYELFEREPEEVEPFVREGSWRGINVTIPYKRDAARLADERSPRVERLGAANTLVRRPNGSIYAENTDVLGFSLMLQRFCERRLGTTAQALLSGKPALVLGSGGASAAVQAALEDAGAQVSVISRSGEDTYQTLTERHADAVLVVNATPVGMYPNCPATPVPEKDLARLKSLAGVLDVIYNPTRTGIVLAAECLGIPAETGLSMLVAQALRSSELFQGRQLDVSLVDQIEAQILSETGNVVLIGMPGCGKTTTGKRLARMLGRPFVDIDDAIEAGTGESAAHIISTRGEQEFRRVESKVTGEYGARSGLVIACGGGVVTVPANYDLLHQNGTIVFIDRPIAELETAGRPVSATKGVEKLARERMDIYRAWSDITISSMGSPAGNAHAIRNQLGL</sequence>
<accession>A0A100YVI5</accession>
<dbReference type="HAMAP" id="MF_00109">
    <property type="entry name" value="Shikimate_kinase"/>
    <property type="match status" value="1"/>
</dbReference>
<dbReference type="Gene3D" id="3.40.50.10860">
    <property type="entry name" value="Leucine Dehydrogenase, chain A, domain 1"/>
    <property type="match status" value="1"/>
</dbReference>
<comment type="catalytic activity">
    <reaction evidence="3">
        <text>shikimate + ATP = 3-phosphoshikimate + ADP + H(+)</text>
        <dbReference type="Rhea" id="RHEA:13121"/>
        <dbReference type="ChEBI" id="CHEBI:15378"/>
        <dbReference type="ChEBI" id="CHEBI:30616"/>
        <dbReference type="ChEBI" id="CHEBI:36208"/>
        <dbReference type="ChEBI" id="CHEBI:145989"/>
        <dbReference type="ChEBI" id="CHEBI:456216"/>
        <dbReference type="EC" id="2.7.1.71"/>
    </reaction>
</comment>
<feature type="binding site" evidence="3">
    <location>
        <position position="386"/>
    </location>
    <ligand>
        <name>ATP</name>
        <dbReference type="ChEBI" id="CHEBI:30616"/>
    </ligand>
</feature>
<evidence type="ECO:0000313" key="6">
    <source>
        <dbReference type="Proteomes" id="UP000054078"/>
    </source>
</evidence>
<dbReference type="InterPro" id="IPR000623">
    <property type="entry name" value="Shikimate_kinase/TSH1"/>
</dbReference>
<dbReference type="GO" id="GO:0004765">
    <property type="term" value="F:shikimate kinase activity"/>
    <property type="evidence" value="ECO:0007669"/>
    <property type="project" value="UniProtKB-UniRule"/>
</dbReference>
<feature type="binding site" evidence="3">
    <location>
        <position position="289"/>
    </location>
    <ligand>
        <name>Mg(2+)</name>
        <dbReference type="ChEBI" id="CHEBI:18420"/>
    </ligand>
</feature>
<dbReference type="PANTHER" id="PTHR21089:SF1">
    <property type="entry name" value="BIFUNCTIONAL 3-DEHYDROQUINATE DEHYDRATASE_SHIKIMATE DEHYDROGENASE, CHLOROPLASTIC"/>
    <property type="match status" value="1"/>
</dbReference>
<keyword evidence="3" id="KW-0963">Cytoplasm</keyword>
<keyword evidence="3" id="KW-0808">Transferase</keyword>
<dbReference type="GO" id="GO:0019632">
    <property type="term" value="P:shikimate metabolic process"/>
    <property type="evidence" value="ECO:0007669"/>
    <property type="project" value="TreeGrafter"/>
</dbReference>
<evidence type="ECO:0000259" key="4">
    <source>
        <dbReference type="Pfam" id="PF08501"/>
    </source>
</evidence>
<evidence type="ECO:0000313" key="5">
    <source>
        <dbReference type="EMBL" id="KUH58460.1"/>
    </source>
</evidence>
<dbReference type="CDD" id="cd00464">
    <property type="entry name" value="SK"/>
    <property type="match status" value="1"/>
</dbReference>
<dbReference type="GO" id="GO:0005524">
    <property type="term" value="F:ATP binding"/>
    <property type="evidence" value="ECO:0007669"/>
    <property type="project" value="UniProtKB-UniRule"/>
</dbReference>
<dbReference type="GO" id="GO:0000287">
    <property type="term" value="F:magnesium ion binding"/>
    <property type="evidence" value="ECO:0007669"/>
    <property type="project" value="UniProtKB-UniRule"/>
</dbReference>
<comment type="caution">
    <text evidence="3">Lacks conserved residue(s) required for the propagation of feature annotation.</text>
</comment>
<dbReference type="SUPFAM" id="SSF51735">
    <property type="entry name" value="NAD(P)-binding Rossmann-fold domains"/>
    <property type="match status" value="1"/>
</dbReference>
<comment type="similarity">
    <text evidence="3">Belongs to the shikimate kinase family.</text>
</comment>
<organism evidence="5 6">
    <name type="scientific">Tractidigestivibacter scatoligenes</name>
    <name type="common">Olsenella scatoligenes</name>
    <dbReference type="NCBI Taxonomy" id="1299998"/>
    <lineage>
        <taxon>Bacteria</taxon>
        <taxon>Bacillati</taxon>
        <taxon>Actinomycetota</taxon>
        <taxon>Coriobacteriia</taxon>
        <taxon>Coriobacteriales</taxon>
        <taxon>Atopobiaceae</taxon>
        <taxon>Tractidigestivibacter</taxon>
    </lineage>
</organism>
<dbReference type="STRING" id="1299998.AUL39_05540"/>
<dbReference type="InterPro" id="IPR046346">
    <property type="entry name" value="Aminoacid_DH-like_N_sf"/>
</dbReference>
<keyword evidence="3" id="KW-0028">Amino-acid biosynthesis</keyword>
<feature type="binding site" evidence="3">
    <location>
        <position position="307"/>
    </location>
    <ligand>
        <name>substrate</name>
    </ligand>
</feature>
<dbReference type="CDD" id="cd01065">
    <property type="entry name" value="NAD_bind_Shikimate_DH"/>
    <property type="match status" value="1"/>
</dbReference>
<feature type="binding site" evidence="3">
    <location>
        <position position="353"/>
    </location>
    <ligand>
        <name>substrate</name>
    </ligand>
</feature>
<dbReference type="InterPro" id="IPR013708">
    <property type="entry name" value="Shikimate_DH-bd_N"/>
</dbReference>
<dbReference type="RefSeq" id="WP_059054530.1">
    <property type="nucleotide sequence ID" value="NZ_LOJF01000009.1"/>
</dbReference>
<dbReference type="InterPro" id="IPR022893">
    <property type="entry name" value="Shikimate_DH_fam"/>
</dbReference>
<proteinExistence type="inferred from homology"/>